<feature type="transmembrane region" description="Helical" evidence="1">
    <location>
        <begin position="12"/>
        <end position="33"/>
    </location>
</feature>
<accession>A0A060X5G3</accession>
<reference evidence="2" key="2">
    <citation type="submission" date="2014-03" db="EMBL/GenBank/DDBJ databases">
        <authorList>
            <person name="Genoscope - CEA"/>
        </authorList>
    </citation>
    <scope>NUCLEOTIDE SEQUENCE</scope>
</reference>
<proteinExistence type="predicted"/>
<name>A0A060X5G3_ONCMY</name>
<evidence type="ECO:0000313" key="2">
    <source>
        <dbReference type="EMBL" id="CDQ74487.1"/>
    </source>
</evidence>
<keyword evidence="1" id="KW-0472">Membrane</keyword>
<keyword evidence="1" id="KW-0812">Transmembrane</keyword>
<organism evidence="2 3">
    <name type="scientific">Oncorhynchus mykiss</name>
    <name type="common">Rainbow trout</name>
    <name type="synonym">Salmo gairdneri</name>
    <dbReference type="NCBI Taxonomy" id="8022"/>
    <lineage>
        <taxon>Eukaryota</taxon>
        <taxon>Metazoa</taxon>
        <taxon>Chordata</taxon>
        <taxon>Craniata</taxon>
        <taxon>Vertebrata</taxon>
        <taxon>Euteleostomi</taxon>
        <taxon>Actinopterygii</taxon>
        <taxon>Neopterygii</taxon>
        <taxon>Teleostei</taxon>
        <taxon>Protacanthopterygii</taxon>
        <taxon>Salmoniformes</taxon>
        <taxon>Salmonidae</taxon>
        <taxon>Salmoninae</taxon>
        <taxon>Oncorhynchus</taxon>
    </lineage>
</organism>
<protein>
    <submittedName>
        <fullName evidence="2">Uncharacterized protein</fullName>
    </submittedName>
</protein>
<keyword evidence="1" id="KW-1133">Transmembrane helix</keyword>
<reference evidence="2" key="1">
    <citation type="journal article" date="2014" name="Nat. Commun.">
        <title>The rainbow trout genome provides novel insights into evolution after whole-genome duplication in vertebrates.</title>
        <authorList>
            <person name="Berthelot C."/>
            <person name="Brunet F."/>
            <person name="Chalopin D."/>
            <person name="Juanchich A."/>
            <person name="Bernard M."/>
            <person name="Noel B."/>
            <person name="Bento P."/>
            <person name="Da Silva C."/>
            <person name="Labadie K."/>
            <person name="Alberti A."/>
            <person name="Aury J.M."/>
            <person name="Louis A."/>
            <person name="Dehais P."/>
            <person name="Bardou P."/>
            <person name="Montfort J."/>
            <person name="Klopp C."/>
            <person name="Cabau C."/>
            <person name="Gaspin C."/>
            <person name="Thorgaard G.H."/>
            <person name="Boussaha M."/>
            <person name="Quillet E."/>
            <person name="Guyomard R."/>
            <person name="Galiana D."/>
            <person name="Bobe J."/>
            <person name="Volff J.N."/>
            <person name="Genet C."/>
            <person name="Wincker P."/>
            <person name="Jaillon O."/>
            <person name="Roest Crollius H."/>
            <person name="Guiguen Y."/>
        </authorList>
    </citation>
    <scope>NUCLEOTIDE SEQUENCE [LARGE SCALE GENOMIC DNA]</scope>
</reference>
<evidence type="ECO:0000256" key="1">
    <source>
        <dbReference type="SAM" id="Phobius"/>
    </source>
</evidence>
<evidence type="ECO:0000313" key="3">
    <source>
        <dbReference type="Proteomes" id="UP000193380"/>
    </source>
</evidence>
<dbReference type="EMBL" id="FR904977">
    <property type="protein sequence ID" value="CDQ74487.1"/>
    <property type="molecule type" value="Genomic_DNA"/>
</dbReference>
<dbReference type="PaxDb" id="8022-A0A060X5G3"/>
<dbReference type="Proteomes" id="UP000193380">
    <property type="component" value="Unassembled WGS sequence"/>
</dbReference>
<dbReference type="AlphaFoldDB" id="A0A060X5G3"/>
<gene>
    <name evidence="2" type="ORF">GSONMT00020860001</name>
</gene>
<sequence>MSLVPCLFTHRVTAPVLSVSHSILYFSMLVLVVRRADKSELRRIVTEPHEEHLMLC</sequence>